<feature type="non-terminal residue" evidence="2">
    <location>
        <position position="1"/>
    </location>
</feature>
<sequence>MSHGLGHFFSCRGIALAVQYFWKRGHRKITTFVPQWRLKKDPKVKEQHYLTELQNLGLLSLTPSREIMGKRISSYDDRFMLQLAQQTDGVVVTNDNLRDLVDESPAFRNIIKKR</sequence>
<dbReference type="Gene3D" id="3.40.50.11980">
    <property type="match status" value="1"/>
</dbReference>
<dbReference type="GO" id="GO:0003729">
    <property type="term" value="F:mRNA binding"/>
    <property type="evidence" value="ECO:0007669"/>
    <property type="project" value="TreeGrafter"/>
</dbReference>
<reference evidence="2" key="1">
    <citation type="journal article" date="2021" name="Cell">
        <title>Tracing the genetic footprints of vertebrate landing in non-teleost ray-finned fishes.</title>
        <authorList>
            <person name="Bi X."/>
            <person name="Wang K."/>
            <person name="Yang L."/>
            <person name="Pan H."/>
            <person name="Jiang H."/>
            <person name="Wei Q."/>
            <person name="Fang M."/>
            <person name="Yu H."/>
            <person name="Zhu C."/>
            <person name="Cai Y."/>
            <person name="He Y."/>
            <person name="Gan X."/>
            <person name="Zeng H."/>
            <person name="Yu D."/>
            <person name="Zhu Y."/>
            <person name="Jiang H."/>
            <person name="Qiu Q."/>
            <person name="Yang H."/>
            <person name="Zhang Y.E."/>
            <person name="Wang W."/>
            <person name="Zhu M."/>
            <person name="He S."/>
            <person name="Zhang G."/>
        </authorList>
    </citation>
    <scope>NUCLEOTIDE SEQUENCE</scope>
    <source>
        <strain evidence="2">Allg_001</strain>
    </source>
</reference>
<dbReference type="GO" id="GO:0004521">
    <property type="term" value="F:RNA endonuclease activity"/>
    <property type="evidence" value="ECO:0007669"/>
    <property type="project" value="TreeGrafter"/>
</dbReference>
<dbReference type="FunFam" id="3.40.50.11980:FF:000001">
    <property type="entry name" value="ZC3H12A isoform 1"/>
    <property type="match status" value="1"/>
</dbReference>
<evidence type="ECO:0000313" key="3">
    <source>
        <dbReference type="Proteomes" id="UP000736164"/>
    </source>
</evidence>
<name>A0A8J7P4H9_ATRSP</name>
<dbReference type="InterPro" id="IPR021869">
    <property type="entry name" value="RNase_Zc3h12_NYN"/>
</dbReference>
<dbReference type="InterPro" id="IPR051101">
    <property type="entry name" value="ZC3H12/N4BP1_RNase_Reg"/>
</dbReference>
<dbReference type="PANTHER" id="PTHR12876">
    <property type="entry name" value="N4BP1-RELATED"/>
    <property type="match status" value="1"/>
</dbReference>
<dbReference type="GO" id="GO:0036464">
    <property type="term" value="C:cytoplasmic ribonucleoprotein granule"/>
    <property type="evidence" value="ECO:0007669"/>
    <property type="project" value="TreeGrafter"/>
</dbReference>
<gene>
    <name evidence="2" type="primary">N4bp1_1</name>
    <name evidence="2" type="ORF">GTO95_0007992</name>
</gene>
<dbReference type="GO" id="GO:0005634">
    <property type="term" value="C:nucleus"/>
    <property type="evidence" value="ECO:0007669"/>
    <property type="project" value="TreeGrafter"/>
</dbReference>
<organism evidence="2 3">
    <name type="scientific">Atractosteus spatula</name>
    <name type="common">Alligator gar</name>
    <name type="synonym">Lepisosteus spatula</name>
    <dbReference type="NCBI Taxonomy" id="7917"/>
    <lineage>
        <taxon>Eukaryota</taxon>
        <taxon>Metazoa</taxon>
        <taxon>Chordata</taxon>
        <taxon>Craniata</taxon>
        <taxon>Vertebrata</taxon>
        <taxon>Euteleostomi</taxon>
        <taxon>Actinopterygii</taxon>
        <taxon>Neopterygii</taxon>
        <taxon>Holostei</taxon>
        <taxon>Semionotiformes</taxon>
        <taxon>Lepisosteidae</taxon>
        <taxon>Atractosteus</taxon>
    </lineage>
</organism>
<dbReference type="PANTHER" id="PTHR12876:SF28">
    <property type="entry name" value="PROTEIN KHNYN"/>
    <property type="match status" value="1"/>
</dbReference>
<evidence type="ECO:0000259" key="1">
    <source>
        <dbReference type="Pfam" id="PF11977"/>
    </source>
</evidence>
<feature type="non-terminal residue" evidence="2">
    <location>
        <position position="114"/>
    </location>
</feature>
<comment type="caution">
    <text evidence="2">The sequence shown here is derived from an EMBL/GenBank/DDBJ whole genome shotgun (WGS) entry which is preliminary data.</text>
</comment>
<accession>A0A8J7P4H9</accession>
<keyword evidence="3" id="KW-1185">Reference proteome</keyword>
<dbReference type="Pfam" id="PF11977">
    <property type="entry name" value="RNase_Zc3h12a"/>
    <property type="match status" value="1"/>
</dbReference>
<protein>
    <submittedName>
        <fullName evidence="2">N4BP1 protein</fullName>
    </submittedName>
</protein>
<dbReference type="EMBL" id="JAAWVO010069997">
    <property type="protein sequence ID" value="MBN3324261.1"/>
    <property type="molecule type" value="Genomic_DNA"/>
</dbReference>
<proteinExistence type="predicted"/>
<feature type="domain" description="RNase NYN" evidence="1">
    <location>
        <begin position="1"/>
        <end position="114"/>
    </location>
</feature>
<dbReference type="AlphaFoldDB" id="A0A8J7P4H9"/>
<dbReference type="Proteomes" id="UP000736164">
    <property type="component" value="Unassembled WGS sequence"/>
</dbReference>
<evidence type="ECO:0000313" key="2">
    <source>
        <dbReference type="EMBL" id="MBN3324261.1"/>
    </source>
</evidence>